<accession>A0A0C9XRL9</accession>
<evidence type="ECO:0000313" key="2">
    <source>
        <dbReference type="EMBL" id="KIK07656.1"/>
    </source>
</evidence>
<reference evidence="2 3" key="1">
    <citation type="submission" date="2014-04" db="EMBL/GenBank/DDBJ databases">
        <authorList>
            <consortium name="DOE Joint Genome Institute"/>
            <person name="Kuo A."/>
            <person name="Kohler A."/>
            <person name="Nagy L.G."/>
            <person name="Floudas D."/>
            <person name="Copeland A."/>
            <person name="Barry K.W."/>
            <person name="Cichocki N."/>
            <person name="Veneault-Fourrey C."/>
            <person name="LaButti K."/>
            <person name="Lindquist E.A."/>
            <person name="Lipzen A."/>
            <person name="Lundell T."/>
            <person name="Morin E."/>
            <person name="Murat C."/>
            <person name="Sun H."/>
            <person name="Tunlid A."/>
            <person name="Henrissat B."/>
            <person name="Grigoriev I.V."/>
            <person name="Hibbett D.S."/>
            <person name="Martin F."/>
            <person name="Nordberg H.P."/>
            <person name="Cantor M.N."/>
            <person name="Hua S.X."/>
        </authorList>
    </citation>
    <scope>NUCLEOTIDE SEQUENCE [LARGE SCALE GENOMIC DNA]</scope>
    <source>
        <strain evidence="2 3">LaAM-08-1</strain>
    </source>
</reference>
<proteinExistence type="predicted"/>
<organism evidence="2 3">
    <name type="scientific">Laccaria amethystina LaAM-08-1</name>
    <dbReference type="NCBI Taxonomy" id="1095629"/>
    <lineage>
        <taxon>Eukaryota</taxon>
        <taxon>Fungi</taxon>
        <taxon>Dikarya</taxon>
        <taxon>Basidiomycota</taxon>
        <taxon>Agaricomycotina</taxon>
        <taxon>Agaricomycetes</taxon>
        <taxon>Agaricomycetidae</taxon>
        <taxon>Agaricales</taxon>
        <taxon>Agaricineae</taxon>
        <taxon>Hydnangiaceae</taxon>
        <taxon>Laccaria</taxon>
    </lineage>
</organism>
<keyword evidence="3" id="KW-1185">Reference proteome</keyword>
<reference evidence="3" key="2">
    <citation type="submission" date="2015-01" db="EMBL/GenBank/DDBJ databases">
        <title>Evolutionary Origins and Diversification of the Mycorrhizal Mutualists.</title>
        <authorList>
            <consortium name="DOE Joint Genome Institute"/>
            <consortium name="Mycorrhizal Genomics Consortium"/>
            <person name="Kohler A."/>
            <person name="Kuo A."/>
            <person name="Nagy L.G."/>
            <person name="Floudas D."/>
            <person name="Copeland A."/>
            <person name="Barry K.W."/>
            <person name="Cichocki N."/>
            <person name="Veneault-Fourrey C."/>
            <person name="LaButti K."/>
            <person name="Lindquist E.A."/>
            <person name="Lipzen A."/>
            <person name="Lundell T."/>
            <person name="Morin E."/>
            <person name="Murat C."/>
            <person name="Riley R."/>
            <person name="Ohm R."/>
            <person name="Sun H."/>
            <person name="Tunlid A."/>
            <person name="Henrissat B."/>
            <person name="Grigoriev I.V."/>
            <person name="Hibbett D.S."/>
            <person name="Martin F."/>
        </authorList>
    </citation>
    <scope>NUCLEOTIDE SEQUENCE [LARGE SCALE GENOMIC DNA]</scope>
    <source>
        <strain evidence="3">LaAM-08-1</strain>
    </source>
</reference>
<dbReference type="EMBL" id="KN838546">
    <property type="protein sequence ID" value="KIK07656.1"/>
    <property type="molecule type" value="Genomic_DNA"/>
</dbReference>
<evidence type="ECO:0000313" key="3">
    <source>
        <dbReference type="Proteomes" id="UP000054477"/>
    </source>
</evidence>
<dbReference type="AlphaFoldDB" id="A0A0C9XRL9"/>
<evidence type="ECO:0000256" key="1">
    <source>
        <dbReference type="SAM" id="SignalP"/>
    </source>
</evidence>
<name>A0A0C9XRL9_9AGAR</name>
<dbReference type="Proteomes" id="UP000054477">
    <property type="component" value="Unassembled WGS sequence"/>
</dbReference>
<gene>
    <name evidence="2" type="ORF">K443DRAFT_673234</name>
</gene>
<feature type="signal peptide" evidence="1">
    <location>
        <begin position="1"/>
        <end position="23"/>
    </location>
</feature>
<dbReference type="HOGENOM" id="CLU_3050643_0_0_1"/>
<feature type="chain" id="PRO_5002216974" evidence="1">
    <location>
        <begin position="24"/>
        <end position="54"/>
    </location>
</feature>
<keyword evidence="1" id="KW-0732">Signal</keyword>
<sequence>MSLILTLATLHLNFFLYYGGGEGACAGGGKVQVCTGVQAILDAQGENLGGQDGF</sequence>
<protein>
    <submittedName>
        <fullName evidence="2">Uncharacterized protein</fullName>
    </submittedName>
</protein>